<sequence length="61" mass="6393">MPDIAVAEDEGDTSLGGTLDVPALDPRSSQALLGRAVKTGTGRPRDARPEGLAPTRREYTS</sequence>
<accession>A0AAW4XA30</accession>
<organism evidence="2 3">
    <name type="scientific">Rhodococcus rhodochrous</name>
    <dbReference type="NCBI Taxonomy" id="1829"/>
    <lineage>
        <taxon>Bacteria</taxon>
        <taxon>Bacillati</taxon>
        <taxon>Actinomycetota</taxon>
        <taxon>Actinomycetes</taxon>
        <taxon>Mycobacteriales</taxon>
        <taxon>Nocardiaceae</taxon>
        <taxon>Rhodococcus</taxon>
    </lineage>
</organism>
<protein>
    <recommendedName>
        <fullName evidence="4">FXSXX-COOH protein</fullName>
    </recommendedName>
</protein>
<evidence type="ECO:0000313" key="2">
    <source>
        <dbReference type="EMBL" id="MCD2109906.1"/>
    </source>
</evidence>
<evidence type="ECO:0000313" key="3">
    <source>
        <dbReference type="Proteomes" id="UP001198630"/>
    </source>
</evidence>
<dbReference type="RefSeq" id="WP_230787618.1">
    <property type="nucleotide sequence ID" value="NZ_JAJNCO010000001.1"/>
</dbReference>
<feature type="compositionally biased region" description="Basic and acidic residues" evidence="1">
    <location>
        <begin position="43"/>
        <end position="61"/>
    </location>
</feature>
<gene>
    <name evidence="2" type="ORF">LQ384_02215</name>
</gene>
<evidence type="ECO:0008006" key="4">
    <source>
        <dbReference type="Google" id="ProtNLM"/>
    </source>
</evidence>
<reference evidence="2" key="1">
    <citation type="submission" date="2021-11" db="EMBL/GenBank/DDBJ databases">
        <title>Development of a sustainable strategy for remediation of hydrocarbon-contaminated territories based on the waste exchange concept.</title>
        <authorList>
            <person name="Elkin A."/>
        </authorList>
    </citation>
    <scope>NUCLEOTIDE SEQUENCE</scope>
    <source>
        <strain evidence="2">IEGM 757</strain>
    </source>
</reference>
<evidence type="ECO:0000256" key="1">
    <source>
        <dbReference type="SAM" id="MobiDB-lite"/>
    </source>
</evidence>
<dbReference type="EMBL" id="JAJNCO010000001">
    <property type="protein sequence ID" value="MCD2109906.1"/>
    <property type="molecule type" value="Genomic_DNA"/>
</dbReference>
<dbReference type="Proteomes" id="UP001198630">
    <property type="component" value="Unassembled WGS sequence"/>
</dbReference>
<feature type="compositionally biased region" description="Acidic residues" evidence="1">
    <location>
        <begin position="1"/>
        <end position="12"/>
    </location>
</feature>
<comment type="caution">
    <text evidence="2">The sequence shown here is derived from an EMBL/GenBank/DDBJ whole genome shotgun (WGS) entry which is preliminary data.</text>
</comment>
<proteinExistence type="predicted"/>
<feature type="region of interest" description="Disordered" evidence="1">
    <location>
        <begin position="1"/>
        <end position="61"/>
    </location>
</feature>
<dbReference type="AlphaFoldDB" id="A0AAW4XA30"/>
<name>A0AAW4XA30_RHORH</name>